<protein>
    <recommendedName>
        <fullName evidence="1">DUF397 domain-containing protein</fullName>
    </recommendedName>
</protein>
<organism evidence="2 3">
    <name type="scientific">Dactylosporangium maewongense</name>
    <dbReference type="NCBI Taxonomy" id="634393"/>
    <lineage>
        <taxon>Bacteria</taxon>
        <taxon>Bacillati</taxon>
        <taxon>Actinomycetota</taxon>
        <taxon>Actinomycetes</taxon>
        <taxon>Micromonosporales</taxon>
        <taxon>Micromonosporaceae</taxon>
        <taxon>Dactylosporangium</taxon>
    </lineage>
</organism>
<gene>
    <name evidence="2" type="ORF">GCM10009827_017070</name>
</gene>
<dbReference type="RefSeq" id="WP_344501228.1">
    <property type="nucleotide sequence ID" value="NZ_BAAAQD010000002.1"/>
</dbReference>
<reference evidence="2 3" key="1">
    <citation type="journal article" date="2019" name="Int. J. Syst. Evol. Microbiol.">
        <title>The Global Catalogue of Microorganisms (GCM) 10K type strain sequencing project: providing services to taxonomists for standard genome sequencing and annotation.</title>
        <authorList>
            <consortium name="The Broad Institute Genomics Platform"/>
            <consortium name="The Broad Institute Genome Sequencing Center for Infectious Disease"/>
            <person name="Wu L."/>
            <person name="Ma J."/>
        </authorList>
    </citation>
    <scope>NUCLEOTIDE SEQUENCE [LARGE SCALE GENOMIC DNA]</scope>
    <source>
        <strain evidence="2 3">JCM 15933</strain>
    </source>
</reference>
<feature type="domain" description="DUF397" evidence="1">
    <location>
        <begin position="15"/>
        <end position="59"/>
    </location>
</feature>
<accession>A0ABN1ZU55</accession>
<evidence type="ECO:0000313" key="3">
    <source>
        <dbReference type="Proteomes" id="UP001501470"/>
    </source>
</evidence>
<sequence>MFDEQASTPQFRTACEGAGTCVEVATLANQVLVRDSKDPNGAVLAFTVSEWSDFVAGVKRGVFDIA</sequence>
<evidence type="ECO:0000259" key="1">
    <source>
        <dbReference type="Pfam" id="PF04149"/>
    </source>
</evidence>
<dbReference type="InterPro" id="IPR007278">
    <property type="entry name" value="DUF397"/>
</dbReference>
<dbReference type="EMBL" id="BAAAQD010000002">
    <property type="protein sequence ID" value="GAA1504374.1"/>
    <property type="molecule type" value="Genomic_DNA"/>
</dbReference>
<keyword evidence="3" id="KW-1185">Reference proteome</keyword>
<evidence type="ECO:0000313" key="2">
    <source>
        <dbReference type="EMBL" id="GAA1504374.1"/>
    </source>
</evidence>
<comment type="caution">
    <text evidence="2">The sequence shown here is derived from an EMBL/GenBank/DDBJ whole genome shotgun (WGS) entry which is preliminary data.</text>
</comment>
<dbReference type="Pfam" id="PF04149">
    <property type="entry name" value="DUF397"/>
    <property type="match status" value="1"/>
</dbReference>
<name>A0ABN1ZU55_9ACTN</name>
<dbReference type="Proteomes" id="UP001501470">
    <property type="component" value="Unassembled WGS sequence"/>
</dbReference>
<proteinExistence type="predicted"/>